<keyword evidence="3 4" id="KW-0443">Lipid metabolism</keyword>
<feature type="short sequence motif" description="GXGXXG" evidence="4">
    <location>
        <begin position="23"/>
        <end position="28"/>
    </location>
</feature>
<proteinExistence type="predicted"/>
<dbReference type="RefSeq" id="WP_105743560.1">
    <property type="nucleotide sequence ID" value="NZ_PVBR01000016.1"/>
</dbReference>
<dbReference type="InterPro" id="IPR002641">
    <property type="entry name" value="PNPLA_dom"/>
</dbReference>
<sequence length="293" mass="31302">MTTALVGESAVRSGPSVAIAFGGGGARGIAHINVIEALDEMGIRPVAISGSSIGALIGAGMASGMSGRDIRAYCNATLANRVQIAGRMWKTRPTSFSEILAEGIRFTQFNIEKILKAFLPEQLPATFEELEIPLTVIATDFYGQQEAILESGDLVSALAASAAIPALFRPIRRDGRILIDGGIYNPVPFELLEDKADIVIAIDVVGGPLGDDSKMPSSIDAMFGATQLLMQSIIATKLKRARPVILLRPQVSHFRVLDFMRVEQILRESAGVKDELKHALDAALTFSEGRKSA</sequence>
<accession>A0A2S9IMN9</accession>
<evidence type="ECO:0000259" key="5">
    <source>
        <dbReference type="PROSITE" id="PS51635"/>
    </source>
</evidence>
<dbReference type="GO" id="GO:0016787">
    <property type="term" value="F:hydrolase activity"/>
    <property type="evidence" value="ECO:0007669"/>
    <property type="project" value="UniProtKB-UniRule"/>
</dbReference>
<dbReference type="PROSITE" id="PS51635">
    <property type="entry name" value="PNPLA"/>
    <property type="match status" value="1"/>
</dbReference>
<keyword evidence="1 4" id="KW-0378">Hydrolase</keyword>
<dbReference type="PANTHER" id="PTHR14226">
    <property type="entry name" value="NEUROPATHY TARGET ESTERASE/SWISS CHEESE D.MELANOGASTER"/>
    <property type="match status" value="1"/>
</dbReference>
<organism evidence="6 7">
    <name type="scientific">Phyllobacterium phragmitis</name>
    <dbReference type="NCBI Taxonomy" id="2670329"/>
    <lineage>
        <taxon>Bacteria</taxon>
        <taxon>Pseudomonadati</taxon>
        <taxon>Pseudomonadota</taxon>
        <taxon>Alphaproteobacteria</taxon>
        <taxon>Hyphomicrobiales</taxon>
        <taxon>Phyllobacteriaceae</taxon>
        <taxon>Phyllobacterium</taxon>
    </lineage>
</organism>
<dbReference type="Gene3D" id="3.40.1090.10">
    <property type="entry name" value="Cytosolic phospholipase A2 catalytic domain"/>
    <property type="match status" value="1"/>
</dbReference>
<evidence type="ECO:0000313" key="7">
    <source>
        <dbReference type="Proteomes" id="UP000239434"/>
    </source>
</evidence>
<gene>
    <name evidence="6" type="ORF">C5748_19245</name>
</gene>
<dbReference type="EMBL" id="PVBR01000016">
    <property type="protein sequence ID" value="PRD41798.1"/>
    <property type="molecule type" value="Genomic_DNA"/>
</dbReference>
<evidence type="ECO:0000256" key="2">
    <source>
        <dbReference type="ARBA" id="ARBA00022963"/>
    </source>
</evidence>
<dbReference type="AlphaFoldDB" id="A0A2S9IMN9"/>
<dbReference type="InterPro" id="IPR016035">
    <property type="entry name" value="Acyl_Trfase/lysoPLipase"/>
</dbReference>
<dbReference type="Pfam" id="PF01734">
    <property type="entry name" value="Patatin"/>
    <property type="match status" value="1"/>
</dbReference>
<evidence type="ECO:0000256" key="4">
    <source>
        <dbReference type="PROSITE-ProRule" id="PRU01161"/>
    </source>
</evidence>
<evidence type="ECO:0000313" key="6">
    <source>
        <dbReference type="EMBL" id="PRD41798.1"/>
    </source>
</evidence>
<keyword evidence="2 4" id="KW-0442">Lipid degradation</keyword>
<feature type="short sequence motif" description="DGA/G" evidence="4">
    <location>
        <begin position="180"/>
        <end position="182"/>
    </location>
</feature>
<dbReference type="GO" id="GO:0016042">
    <property type="term" value="P:lipid catabolic process"/>
    <property type="evidence" value="ECO:0007669"/>
    <property type="project" value="UniProtKB-UniRule"/>
</dbReference>
<name>A0A2S9IMN9_9HYPH</name>
<dbReference type="Proteomes" id="UP000239434">
    <property type="component" value="Unassembled WGS sequence"/>
</dbReference>
<dbReference type="PANTHER" id="PTHR14226:SF29">
    <property type="entry name" value="NEUROPATHY TARGET ESTERASE SWS"/>
    <property type="match status" value="1"/>
</dbReference>
<comment type="caution">
    <text evidence="6">The sequence shown here is derived from an EMBL/GenBank/DDBJ whole genome shotgun (WGS) entry which is preliminary data.</text>
</comment>
<feature type="active site" description="Proton acceptor" evidence="4">
    <location>
        <position position="180"/>
    </location>
</feature>
<dbReference type="InterPro" id="IPR050301">
    <property type="entry name" value="NTE"/>
</dbReference>
<feature type="domain" description="PNPLA" evidence="5">
    <location>
        <begin position="19"/>
        <end position="193"/>
    </location>
</feature>
<dbReference type="SUPFAM" id="SSF52151">
    <property type="entry name" value="FabD/lysophospholipase-like"/>
    <property type="match status" value="1"/>
</dbReference>
<keyword evidence="7" id="KW-1185">Reference proteome</keyword>
<protein>
    <submittedName>
        <fullName evidence="6">Patatin</fullName>
    </submittedName>
</protein>
<feature type="short sequence motif" description="GXSXG" evidence="4">
    <location>
        <begin position="50"/>
        <end position="54"/>
    </location>
</feature>
<evidence type="ECO:0000256" key="3">
    <source>
        <dbReference type="ARBA" id="ARBA00023098"/>
    </source>
</evidence>
<evidence type="ECO:0000256" key="1">
    <source>
        <dbReference type="ARBA" id="ARBA00022801"/>
    </source>
</evidence>
<feature type="active site" description="Nucleophile" evidence="4">
    <location>
        <position position="52"/>
    </location>
</feature>
<reference evidence="6 7" key="1">
    <citation type="submission" date="2018-02" db="EMBL/GenBank/DDBJ databases">
        <title>The draft genome of Phyllobacterium sp. 1N-3.</title>
        <authorList>
            <person name="Liu L."/>
            <person name="Li L."/>
            <person name="Zhang X."/>
            <person name="Wang T."/>
            <person name="Liang L."/>
        </authorList>
    </citation>
    <scope>NUCLEOTIDE SEQUENCE [LARGE SCALE GENOMIC DNA]</scope>
    <source>
        <strain evidence="6 7">1N-3</strain>
    </source>
</reference>